<dbReference type="EMBL" id="CAJOBA010078406">
    <property type="protein sequence ID" value="CAF4429533.1"/>
    <property type="molecule type" value="Genomic_DNA"/>
</dbReference>
<comment type="caution">
    <text evidence="2">The sequence shown here is derived from an EMBL/GenBank/DDBJ whole genome shotgun (WGS) entry which is preliminary data.</text>
</comment>
<name>A0A8S2W2S5_9BILA</name>
<evidence type="ECO:0000313" key="3">
    <source>
        <dbReference type="Proteomes" id="UP000682733"/>
    </source>
</evidence>
<gene>
    <name evidence="1" type="ORF">OVA965_LOCUS42817</name>
    <name evidence="2" type="ORF">TMI583_LOCUS44834</name>
</gene>
<protein>
    <submittedName>
        <fullName evidence="2">Uncharacterized protein</fullName>
    </submittedName>
</protein>
<proteinExistence type="predicted"/>
<dbReference type="Proteomes" id="UP000682733">
    <property type="component" value="Unassembled WGS sequence"/>
</dbReference>
<dbReference type="Proteomes" id="UP000677228">
    <property type="component" value="Unassembled WGS sequence"/>
</dbReference>
<dbReference type="EMBL" id="CAJNOK010053976">
    <property type="protein sequence ID" value="CAF1614002.1"/>
    <property type="molecule type" value="Genomic_DNA"/>
</dbReference>
<organism evidence="2 3">
    <name type="scientific">Didymodactylos carnosus</name>
    <dbReference type="NCBI Taxonomy" id="1234261"/>
    <lineage>
        <taxon>Eukaryota</taxon>
        <taxon>Metazoa</taxon>
        <taxon>Spiralia</taxon>
        <taxon>Gnathifera</taxon>
        <taxon>Rotifera</taxon>
        <taxon>Eurotatoria</taxon>
        <taxon>Bdelloidea</taxon>
        <taxon>Philodinida</taxon>
        <taxon>Philodinidae</taxon>
        <taxon>Didymodactylos</taxon>
    </lineage>
</organism>
<accession>A0A8S2W2S5</accession>
<dbReference type="AlphaFoldDB" id="A0A8S2W2S5"/>
<evidence type="ECO:0000313" key="1">
    <source>
        <dbReference type="EMBL" id="CAF1614002.1"/>
    </source>
</evidence>
<feature type="non-terminal residue" evidence="2">
    <location>
        <position position="1"/>
    </location>
</feature>
<sequence>GEMVAVGLQNGNVYVYDVEGNGEFNLRDNGTLKKNPQTLQFGLGPIQNIVPLSPNRFLLSVTDSPVIVEIKIKTNG</sequence>
<evidence type="ECO:0000313" key="2">
    <source>
        <dbReference type="EMBL" id="CAF4429533.1"/>
    </source>
</evidence>
<reference evidence="2" key="1">
    <citation type="submission" date="2021-02" db="EMBL/GenBank/DDBJ databases">
        <authorList>
            <person name="Nowell W R."/>
        </authorList>
    </citation>
    <scope>NUCLEOTIDE SEQUENCE</scope>
</reference>